<gene>
    <name evidence="2" type="ORF">SAMN05216388_100844</name>
</gene>
<feature type="region of interest" description="Disordered" evidence="1">
    <location>
        <begin position="154"/>
        <end position="174"/>
    </location>
</feature>
<evidence type="ECO:0000256" key="1">
    <source>
        <dbReference type="SAM" id="MobiDB-lite"/>
    </source>
</evidence>
<dbReference type="Proteomes" id="UP000198775">
    <property type="component" value="Unassembled WGS sequence"/>
</dbReference>
<protein>
    <submittedName>
        <fullName evidence="2">Uncharacterized protein</fullName>
    </submittedName>
</protein>
<keyword evidence="3" id="KW-1185">Reference proteome</keyword>
<dbReference type="AlphaFoldDB" id="A0A1H8LX21"/>
<accession>A0A1H8LX21</accession>
<dbReference type="InterPro" id="IPR058427">
    <property type="entry name" value="DUF8114"/>
</dbReference>
<name>A0A1H8LX21_9EURY</name>
<dbReference type="OrthoDB" id="341007at2157"/>
<dbReference type="RefSeq" id="WP_092659681.1">
    <property type="nucleotide sequence ID" value="NZ_FOCX01000008.1"/>
</dbReference>
<evidence type="ECO:0000313" key="3">
    <source>
        <dbReference type="Proteomes" id="UP000198775"/>
    </source>
</evidence>
<dbReference type="EMBL" id="FOCX01000008">
    <property type="protein sequence ID" value="SEO09694.1"/>
    <property type="molecule type" value="Genomic_DNA"/>
</dbReference>
<organism evidence="2 3">
    <name type="scientific">Halorientalis persicus</name>
    <dbReference type="NCBI Taxonomy" id="1367881"/>
    <lineage>
        <taxon>Archaea</taxon>
        <taxon>Methanobacteriati</taxon>
        <taxon>Methanobacteriota</taxon>
        <taxon>Stenosarchaea group</taxon>
        <taxon>Halobacteria</taxon>
        <taxon>Halobacteriales</taxon>
        <taxon>Haloarculaceae</taxon>
        <taxon>Halorientalis</taxon>
    </lineage>
</organism>
<sequence>MGKVNIGLRGWRFDEEEVFDEDGDLMPLGTLEPETRDRIVRLSTMMGEPCDACYLIHGDENIQQCNVARIVYGEPLGEVLLCPEHEADFLYWFREEGGKRYAGDTELEDAFHAWFDDGGRAPEGYGGIDHVDTDADDIPAPDPTEELPTLEEELEKLDDEKLDDLGVDLSDLDL</sequence>
<dbReference type="Pfam" id="PF26419">
    <property type="entry name" value="DUF8114"/>
    <property type="match status" value="1"/>
</dbReference>
<proteinExistence type="predicted"/>
<reference evidence="3" key="1">
    <citation type="submission" date="2016-10" db="EMBL/GenBank/DDBJ databases">
        <authorList>
            <person name="Varghese N."/>
            <person name="Submissions S."/>
        </authorList>
    </citation>
    <scope>NUCLEOTIDE SEQUENCE [LARGE SCALE GENOMIC DNA]</scope>
    <source>
        <strain evidence="3">IBRC-M 10043</strain>
    </source>
</reference>
<evidence type="ECO:0000313" key="2">
    <source>
        <dbReference type="EMBL" id="SEO09694.1"/>
    </source>
</evidence>